<comment type="caution">
    <text evidence="6">The sequence shown here is derived from an EMBL/GenBank/DDBJ whole genome shotgun (WGS) entry which is preliminary data.</text>
</comment>
<dbReference type="Proteomes" id="UP000295633">
    <property type="component" value="Unassembled WGS sequence"/>
</dbReference>
<protein>
    <submittedName>
        <fullName evidence="6">TetR/AcrR family transcriptional regulator</fullName>
    </submittedName>
</protein>
<name>A0A4R5YMV4_9MICO</name>
<evidence type="ECO:0000256" key="1">
    <source>
        <dbReference type="ARBA" id="ARBA00023015"/>
    </source>
</evidence>
<dbReference type="InterPro" id="IPR009057">
    <property type="entry name" value="Homeodomain-like_sf"/>
</dbReference>
<dbReference type="GO" id="GO:0000976">
    <property type="term" value="F:transcription cis-regulatory region binding"/>
    <property type="evidence" value="ECO:0007669"/>
    <property type="project" value="TreeGrafter"/>
</dbReference>
<proteinExistence type="predicted"/>
<dbReference type="InterPro" id="IPR050109">
    <property type="entry name" value="HTH-type_TetR-like_transc_reg"/>
</dbReference>
<dbReference type="Gene3D" id="1.10.357.10">
    <property type="entry name" value="Tetracycline Repressor, domain 2"/>
    <property type="match status" value="1"/>
</dbReference>
<dbReference type="SUPFAM" id="SSF48498">
    <property type="entry name" value="Tetracyclin repressor-like, C-terminal domain"/>
    <property type="match status" value="1"/>
</dbReference>
<dbReference type="PANTHER" id="PTHR30055">
    <property type="entry name" value="HTH-TYPE TRANSCRIPTIONAL REGULATOR RUTR"/>
    <property type="match status" value="1"/>
</dbReference>
<accession>A0A4R5YMV4</accession>
<dbReference type="STRING" id="273677.BW34_01865"/>
<dbReference type="EMBL" id="SMZX01000001">
    <property type="protein sequence ID" value="TDL46021.1"/>
    <property type="molecule type" value="Genomic_DNA"/>
</dbReference>
<dbReference type="InterPro" id="IPR036271">
    <property type="entry name" value="Tet_transcr_reg_TetR-rel_C_sf"/>
</dbReference>
<reference evidence="6 7" key="1">
    <citation type="submission" date="2019-03" db="EMBL/GenBank/DDBJ databases">
        <title>Genome Sequencing and Assembly of Various Microbes Isolated from Partially Reclaimed Soil and Acid Mine Drainage (AMD) Site.</title>
        <authorList>
            <person name="Steinbock B."/>
            <person name="Bechtold R."/>
            <person name="Sevigny J.L."/>
            <person name="Thomas D."/>
            <person name="Cuthill L.R."/>
            <person name="Aveiro Johannsen E.J."/>
            <person name="Thomas K."/>
            <person name="Ghosh A."/>
        </authorList>
    </citation>
    <scope>NUCLEOTIDE SEQUENCE [LARGE SCALE GENOMIC DNA]</scope>
    <source>
        <strain evidence="6 7">F-B2</strain>
    </source>
</reference>
<evidence type="ECO:0000256" key="4">
    <source>
        <dbReference type="PROSITE-ProRule" id="PRU00335"/>
    </source>
</evidence>
<dbReference type="RefSeq" id="WP_133399081.1">
    <property type="nucleotide sequence ID" value="NZ_SMZX01000001.1"/>
</dbReference>
<evidence type="ECO:0000313" key="7">
    <source>
        <dbReference type="Proteomes" id="UP000295633"/>
    </source>
</evidence>
<keyword evidence="3" id="KW-0804">Transcription</keyword>
<feature type="DNA-binding region" description="H-T-H motif" evidence="4">
    <location>
        <begin position="37"/>
        <end position="56"/>
    </location>
</feature>
<gene>
    <name evidence="6" type="ORF">E2R54_06215</name>
</gene>
<dbReference type="GO" id="GO:0003700">
    <property type="term" value="F:DNA-binding transcription factor activity"/>
    <property type="evidence" value="ECO:0007669"/>
    <property type="project" value="TreeGrafter"/>
</dbReference>
<keyword evidence="2 4" id="KW-0238">DNA-binding</keyword>
<dbReference type="SUPFAM" id="SSF46689">
    <property type="entry name" value="Homeodomain-like"/>
    <property type="match status" value="1"/>
</dbReference>
<dbReference type="PROSITE" id="PS50977">
    <property type="entry name" value="HTH_TETR_2"/>
    <property type="match status" value="1"/>
</dbReference>
<sequence>MTDAPARGPYAKSAARRSEIIATATAVFGTHGYRGGSLRQIAKQLDLGLTTVMHHFPTKVSLLAAVLSQEDAADTDFLERSARDGFIPTVLAIVERNIARRELVRMFTVVQAEATHADHEAHEWLRQRYASVIPDYRVAIEQDRAAGRLTTTEDATMLADLVIGTWEGIQVRWLADGTDPVAAMRVALDALLRPKV</sequence>
<evidence type="ECO:0000256" key="3">
    <source>
        <dbReference type="ARBA" id="ARBA00023163"/>
    </source>
</evidence>
<keyword evidence="1" id="KW-0805">Transcription regulation</keyword>
<organism evidence="6 7">
    <name type="scientific">Microbacterium oleivorans</name>
    <dbReference type="NCBI Taxonomy" id="273677"/>
    <lineage>
        <taxon>Bacteria</taxon>
        <taxon>Bacillati</taxon>
        <taxon>Actinomycetota</taxon>
        <taxon>Actinomycetes</taxon>
        <taxon>Micrococcales</taxon>
        <taxon>Microbacteriaceae</taxon>
        <taxon>Microbacterium</taxon>
    </lineage>
</organism>
<evidence type="ECO:0000259" key="5">
    <source>
        <dbReference type="PROSITE" id="PS50977"/>
    </source>
</evidence>
<dbReference type="InterPro" id="IPR001647">
    <property type="entry name" value="HTH_TetR"/>
</dbReference>
<dbReference type="Pfam" id="PF00440">
    <property type="entry name" value="TetR_N"/>
    <property type="match status" value="1"/>
</dbReference>
<feature type="domain" description="HTH tetR-type" evidence="5">
    <location>
        <begin position="14"/>
        <end position="74"/>
    </location>
</feature>
<evidence type="ECO:0000313" key="6">
    <source>
        <dbReference type="EMBL" id="TDL46021.1"/>
    </source>
</evidence>
<evidence type="ECO:0000256" key="2">
    <source>
        <dbReference type="ARBA" id="ARBA00023125"/>
    </source>
</evidence>
<dbReference type="AlphaFoldDB" id="A0A4R5YMV4"/>
<dbReference type="PANTHER" id="PTHR30055:SF234">
    <property type="entry name" value="HTH-TYPE TRANSCRIPTIONAL REGULATOR BETI"/>
    <property type="match status" value="1"/>
</dbReference>